<feature type="coiled-coil region" evidence="5">
    <location>
        <begin position="126"/>
        <end position="153"/>
    </location>
</feature>
<dbReference type="InterPro" id="IPR058031">
    <property type="entry name" value="AAA_lid_NorR"/>
</dbReference>
<evidence type="ECO:0000256" key="5">
    <source>
        <dbReference type="SAM" id="Coils"/>
    </source>
</evidence>
<dbReference type="InterPro" id="IPR025943">
    <property type="entry name" value="Sigma_54_int_dom_ATP-bd_2"/>
</dbReference>
<dbReference type="PROSITE" id="PS00675">
    <property type="entry name" value="SIGMA54_INTERACT_1"/>
    <property type="match status" value="1"/>
</dbReference>
<organism evidence="8 9">
    <name type="scientific">Priestia megaterium</name>
    <name type="common">Bacillus megaterium</name>
    <dbReference type="NCBI Taxonomy" id="1404"/>
    <lineage>
        <taxon>Bacteria</taxon>
        <taxon>Bacillati</taxon>
        <taxon>Bacillota</taxon>
        <taxon>Bacilli</taxon>
        <taxon>Bacillales</taxon>
        <taxon>Bacillaceae</taxon>
        <taxon>Priestia</taxon>
    </lineage>
</organism>
<dbReference type="GO" id="GO:0003677">
    <property type="term" value="F:DNA binding"/>
    <property type="evidence" value="ECO:0007669"/>
    <property type="project" value="UniProtKB-KW"/>
</dbReference>
<evidence type="ECO:0000313" key="9">
    <source>
        <dbReference type="Proteomes" id="UP000501868"/>
    </source>
</evidence>
<dbReference type="InterPro" id="IPR030828">
    <property type="entry name" value="HTH_TyrR"/>
</dbReference>
<dbReference type="SUPFAM" id="SSF52540">
    <property type="entry name" value="P-loop containing nucleoside triphosphate hydrolases"/>
    <property type="match status" value="1"/>
</dbReference>
<dbReference type="GO" id="GO:0005524">
    <property type="term" value="F:ATP binding"/>
    <property type="evidence" value="ECO:0007669"/>
    <property type="project" value="UniProtKB-KW"/>
</dbReference>
<dbReference type="Proteomes" id="UP000501868">
    <property type="component" value="Chromosome"/>
</dbReference>
<dbReference type="Pfam" id="PF13426">
    <property type="entry name" value="PAS_9"/>
    <property type="match status" value="1"/>
</dbReference>
<dbReference type="Pfam" id="PF18024">
    <property type="entry name" value="HTH_50"/>
    <property type="match status" value="1"/>
</dbReference>
<sequence>MEFEKGGLFLNDEIKVWNENEAILHSLQDDILVTDTDGIILKVSEATEGIYNMKTNEMIGRSVYELEKEGVFTPILTPLVIKEKKKITLVQTTNSGDKLLVTGIPVFDANKTLVRIVSYSHDVTELLNMKKYLIDMEDEMERVKSELELLRNLQFDSDGMIATSMEMKKVLQLALQVAEIDVNVLLLGETGVGKSHIAKFIHKKSSRKNGPFIEVNCGAIPESLFEAEFFGYESGAFTGANSKGKVGLAELAEGGTLFLDEIGELSLADQVKILKFIQEKQFYRVGGTRLRTVDFRILAATNKNLENAVEEKTFRHDLYFRLNVVPITIPPLRKRSTDIIPLIEHFLAFFSKKYNRERSLDEGVIHLLLTQEWKGNVRELINLIERLVVTSPKQLIEIENLPNQFRKPFPDVTSVEETNRSLNEILESVEKQVLIKARKQYKTTINMAKALGISQPSVFRKLRKYEIE</sequence>
<dbReference type="InterPro" id="IPR000014">
    <property type="entry name" value="PAS"/>
</dbReference>
<evidence type="ECO:0000259" key="6">
    <source>
        <dbReference type="PROSITE" id="PS50045"/>
    </source>
</evidence>
<evidence type="ECO:0000313" key="8">
    <source>
        <dbReference type="EMBL" id="QIZ09058.1"/>
    </source>
</evidence>
<dbReference type="SMART" id="SM00382">
    <property type="entry name" value="AAA"/>
    <property type="match status" value="1"/>
</dbReference>
<gene>
    <name evidence="8" type="ORF">HFZ78_22075</name>
</gene>
<evidence type="ECO:0000259" key="7">
    <source>
        <dbReference type="PROSITE" id="PS50112"/>
    </source>
</evidence>
<dbReference type="InterPro" id="IPR009057">
    <property type="entry name" value="Homeodomain-like_sf"/>
</dbReference>
<dbReference type="Pfam" id="PF25601">
    <property type="entry name" value="AAA_lid_14"/>
    <property type="match status" value="1"/>
</dbReference>
<evidence type="ECO:0000256" key="4">
    <source>
        <dbReference type="ARBA" id="ARBA00029500"/>
    </source>
</evidence>
<reference evidence="8 9" key="1">
    <citation type="submission" date="2020-04" db="EMBL/GenBank/DDBJ databases">
        <title>Genome-Wide Identification of 5-Methylcytosine Sites in Bacterial Genomes By High-Throughput Sequencing of MspJI Restriction Fragments.</title>
        <authorList>
            <person name="Wu V."/>
        </authorList>
    </citation>
    <scope>NUCLEOTIDE SEQUENCE [LARGE SCALE GENOMIC DNA]</scope>
    <source>
        <strain evidence="8 9">S2</strain>
    </source>
</reference>
<dbReference type="AlphaFoldDB" id="A0A6H1P6B1"/>
<dbReference type="PROSITE" id="PS50045">
    <property type="entry name" value="SIGMA54_INTERACT_4"/>
    <property type="match status" value="1"/>
</dbReference>
<dbReference type="PANTHER" id="PTHR32071">
    <property type="entry name" value="TRANSCRIPTIONAL REGULATORY PROTEIN"/>
    <property type="match status" value="1"/>
</dbReference>
<keyword evidence="1" id="KW-0547">Nucleotide-binding</keyword>
<dbReference type="PROSITE" id="PS50112">
    <property type="entry name" value="PAS"/>
    <property type="match status" value="1"/>
</dbReference>
<feature type="domain" description="PAS" evidence="7">
    <location>
        <begin position="23"/>
        <end position="66"/>
    </location>
</feature>
<dbReference type="InterPro" id="IPR025662">
    <property type="entry name" value="Sigma_54_int_dom_ATP-bd_1"/>
</dbReference>
<dbReference type="Pfam" id="PF00158">
    <property type="entry name" value="Sigma54_activat"/>
    <property type="match status" value="1"/>
</dbReference>
<dbReference type="CDD" id="cd00009">
    <property type="entry name" value="AAA"/>
    <property type="match status" value="1"/>
</dbReference>
<keyword evidence="3" id="KW-0067">ATP-binding</keyword>
<dbReference type="PROSITE" id="PS00676">
    <property type="entry name" value="SIGMA54_INTERACT_2"/>
    <property type="match status" value="1"/>
</dbReference>
<dbReference type="Gene3D" id="3.40.50.300">
    <property type="entry name" value="P-loop containing nucleotide triphosphate hydrolases"/>
    <property type="match status" value="1"/>
</dbReference>
<name>A0A6H1P6B1_PRIMG</name>
<dbReference type="InterPro" id="IPR003593">
    <property type="entry name" value="AAA+_ATPase"/>
</dbReference>
<dbReference type="SUPFAM" id="SSF55785">
    <property type="entry name" value="PYP-like sensor domain (PAS domain)"/>
    <property type="match status" value="1"/>
</dbReference>
<keyword evidence="5" id="KW-0175">Coiled coil</keyword>
<dbReference type="InterPro" id="IPR035965">
    <property type="entry name" value="PAS-like_dom_sf"/>
</dbReference>
<dbReference type="InterPro" id="IPR002078">
    <property type="entry name" value="Sigma_54_int"/>
</dbReference>
<dbReference type="EMBL" id="CP051128">
    <property type="protein sequence ID" value="QIZ09058.1"/>
    <property type="molecule type" value="Genomic_DNA"/>
</dbReference>
<reference evidence="8 9" key="2">
    <citation type="submission" date="2020-04" db="EMBL/GenBank/DDBJ databases">
        <authorList>
            <person name="Fomenkov A."/>
            <person name="Anton B.P."/>
            <person name="Roberts R.J."/>
        </authorList>
    </citation>
    <scope>NUCLEOTIDE SEQUENCE [LARGE SCALE GENOMIC DNA]</scope>
    <source>
        <strain evidence="8 9">S2</strain>
    </source>
</reference>
<dbReference type="GO" id="GO:0006355">
    <property type="term" value="P:regulation of DNA-templated transcription"/>
    <property type="evidence" value="ECO:0007669"/>
    <property type="project" value="InterPro"/>
</dbReference>
<evidence type="ECO:0000256" key="3">
    <source>
        <dbReference type="ARBA" id="ARBA00022840"/>
    </source>
</evidence>
<dbReference type="InterPro" id="IPR027417">
    <property type="entry name" value="P-loop_NTPase"/>
</dbReference>
<protein>
    <recommendedName>
        <fullName evidence="4">HTH-type transcriptional regulatory protein TyrR</fullName>
    </recommendedName>
</protein>
<accession>A0A6H1P6B1</accession>
<dbReference type="PANTHER" id="PTHR32071:SF57">
    <property type="entry name" value="C4-DICARBOXYLATE TRANSPORT TRANSCRIPTIONAL REGULATORY PROTEIN DCTD"/>
    <property type="match status" value="1"/>
</dbReference>
<dbReference type="Gene3D" id="1.10.8.60">
    <property type="match status" value="1"/>
</dbReference>
<evidence type="ECO:0000256" key="2">
    <source>
        <dbReference type="ARBA" id="ARBA00022797"/>
    </source>
</evidence>
<proteinExistence type="predicted"/>
<dbReference type="Gene3D" id="3.30.450.20">
    <property type="entry name" value="PAS domain"/>
    <property type="match status" value="1"/>
</dbReference>
<dbReference type="SUPFAM" id="SSF46689">
    <property type="entry name" value="Homeodomain-like"/>
    <property type="match status" value="1"/>
</dbReference>
<dbReference type="CDD" id="cd00130">
    <property type="entry name" value="PAS"/>
    <property type="match status" value="1"/>
</dbReference>
<evidence type="ECO:0000256" key="1">
    <source>
        <dbReference type="ARBA" id="ARBA00022741"/>
    </source>
</evidence>
<keyword evidence="2" id="KW-0058">Aromatic hydrocarbons catabolism</keyword>
<dbReference type="NCBIfam" id="TIGR00229">
    <property type="entry name" value="sensory_box"/>
    <property type="match status" value="1"/>
</dbReference>
<feature type="domain" description="Sigma-54 factor interaction" evidence="6">
    <location>
        <begin position="160"/>
        <end position="389"/>
    </location>
</feature>
<dbReference type="Gene3D" id="1.10.10.60">
    <property type="entry name" value="Homeodomain-like"/>
    <property type="match status" value="1"/>
</dbReference>
<dbReference type="FunFam" id="3.40.50.300:FF:000006">
    <property type="entry name" value="DNA-binding transcriptional regulator NtrC"/>
    <property type="match status" value="1"/>
</dbReference>